<dbReference type="AlphaFoldDB" id="F7ZM61"/>
<dbReference type="GO" id="GO:0000976">
    <property type="term" value="F:transcription cis-regulatory region binding"/>
    <property type="evidence" value="ECO:0007669"/>
    <property type="project" value="TreeGrafter"/>
</dbReference>
<accession>F7ZM61</accession>
<evidence type="ECO:0000259" key="5">
    <source>
        <dbReference type="PROSITE" id="PS50931"/>
    </source>
</evidence>
<sequence length="326" mass="36152">MATPSSHKDLSLKWLELFQTYARTHSLQATANETGLSVSTVSHHLRSLEEHLGVALFDHARRPMVLTPTGRNFLRNIAQAMQGIRKATAEASSGNVADASYLRVGTIEDLDSDVTPELAVHLSQKMPDCNFLYHTGTSHEIVKMLRHRELDLGIVTSPAKSLNDLIDWPLLRDPFVAVLPKSAESSLPDIVAGHTKLPFLQFSSDLIIAAQIEAQLRRLGVELPNKFECGNNQTLMAMVAAGAGWTITTPLLFSRARRFQPKLQMHPFPGKSFGRTLSLITSPDCARSVIDLVSHKLRSELSQQVIAQTHRAIPWLKDQFTLIDQV</sequence>
<dbReference type="PROSITE" id="PS50931">
    <property type="entry name" value="HTH_LYSR"/>
    <property type="match status" value="1"/>
</dbReference>
<geneLocation type="plasmid" evidence="6 7">
    <name>pRLO149_94</name>
</geneLocation>
<dbReference type="Pfam" id="PF00126">
    <property type="entry name" value="HTH_1"/>
    <property type="match status" value="1"/>
</dbReference>
<proteinExistence type="inferred from homology"/>
<dbReference type="InterPro" id="IPR005119">
    <property type="entry name" value="LysR_subst-bd"/>
</dbReference>
<reference evidence="6 7" key="1">
    <citation type="journal article" date="2011" name="BMC Genomics">
        <title>Comparative genome analysis and genome-guided physiological analysis of Roseobacter litoralis.</title>
        <authorList>
            <person name="Kalhoefer D."/>
            <person name="Thole S."/>
            <person name="Voget S."/>
            <person name="Lehmann R."/>
            <person name="Liesegang H."/>
            <person name="Wollher A."/>
            <person name="Daniel R."/>
            <person name="Simon M."/>
            <person name="Brinkhoff T."/>
        </authorList>
    </citation>
    <scope>NUCLEOTIDE SEQUENCE [LARGE SCALE GENOMIC DNA]</scope>
    <source>
        <strain evidence="7">ATCC 49566 / DSM 6996 / JCM 21268 / NBRC 15278 / OCh 149</strain>
    </source>
</reference>
<dbReference type="Pfam" id="PF03466">
    <property type="entry name" value="LysR_substrate"/>
    <property type="match status" value="1"/>
</dbReference>
<keyword evidence="6" id="KW-0614">Plasmid</keyword>
<dbReference type="HOGENOM" id="CLU_039613_6_5_5"/>
<name>F7ZM61_ROSLO</name>
<dbReference type="SUPFAM" id="SSF46785">
    <property type="entry name" value="Winged helix' DNA-binding domain"/>
    <property type="match status" value="1"/>
</dbReference>
<organism evidence="6 7">
    <name type="scientific">Roseobacter litoralis (strain ATCC 49566 / DSM 6996 / JCM 21268 / NBRC 15278 / OCh 149)</name>
    <dbReference type="NCBI Taxonomy" id="391595"/>
    <lineage>
        <taxon>Bacteria</taxon>
        <taxon>Pseudomonadati</taxon>
        <taxon>Pseudomonadota</taxon>
        <taxon>Alphaproteobacteria</taxon>
        <taxon>Rhodobacterales</taxon>
        <taxon>Roseobacteraceae</taxon>
        <taxon>Roseobacter</taxon>
    </lineage>
</organism>
<protein>
    <submittedName>
        <fullName evidence="6">HTH-type transcriptional regulator, LysR family</fullName>
    </submittedName>
</protein>
<dbReference type="PANTHER" id="PTHR30126:SF40">
    <property type="entry name" value="HTH-TYPE TRANSCRIPTIONAL REGULATOR GLTR"/>
    <property type="match status" value="1"/>
</dbReference>
<dbReference type="EMBL" id="CP002624">
    <property type="protein sequence ID" value="AEI96398.1"/>
    <property type="molecule type" value="Genomic_DNA"/>
</dbReference>
<gene>
    <name evidence="6" type="ordered locus">RLO149_p940530</name>
</gene>
<dbReference type="SUPFAM" id="SSF53850">
    <property type="entry name" value="Periplasmic binding protein-like II"/>
    <property type="match status" value="1"/>
</dbReference>
<dbReference type="OrthoDB" id="7776850at2"/>
<dbReference type="CDD" id="cd05466">
    <property type="entry name" value="PBP2_LTTR_substrate"/>
    <property type="match status" value="1"/>
</dbReference>
<dbReference type="Gene3D" id="1.10.10.10">
    <property type="entry name" value="Winged helix-like DNA-binding domain superfamily/Winged helix DNA-binding domain"/>
    <property type="match status" value="1"/>
</dbReference>
<keyword evidence="4" id="KW-0804">Transcription</keyword>
<dbReference type="PANTHER" id="PTHR30126">
    <property type="entry name" value="HTH-TYPE TRANSCRIPTIONAL REGULATOR"/>
    <property type="match status" value="1"/>
</dbReference>
<comment type="similarity">
    <text evidence="1">Belongs to the LysR transcriptional regulatory family.</text>
</comment>
<dbReference type="InterPro" id="IPR036390">
    <property type="entry name" value="WH_DNA-bd_sf"/>
</dbReference>
<evidence type="ECO:0000256" key="1">
    <source>
        <dbReference type="ARBA" id="ARBA00009437"/>
    </source>
</evidence>
<dbReference type="RefSeq" id="WP_013984607.1">
    <property type="nucleotide sequence ID" value="NC_015741.1"/>
</dbReference>
<dbReference type="InterPro" id="IPR036388">
    <property type="entry name" value="WH-like_DNA-bd_sf"/>
</dbReference>
<keyword evidence="7" id="KW-1185">Reference proteome</keyword>
<evidence type="ECO:0000256" key="4">
    <source>
        <dbReference type="ARBA" id="ARBA00023163"/>
    </source>
</evidence>
<dbReference type="InterPro" id="IPR000847">
    <property type="entry name" value="LysR_HTH_N"/>
</dbReference>
<keyword evidence="2" id="KW-0805">Transcription regulation</keyword>
<evidence type="ECO:0000313" key="6">
    <source>
        <dbReference type="EMBL" id="AEI96398.1"/>
    </source>
</evidence>
<feature type="domain" description="HTH lysR-type" evidence="5">
    <location>
        <begin position="10"/>
        <end position="67"/>
    </location>
</feature>
<evidence type="ECO:0000256" key="2">
    <source>
        <dbReference type="ARBA" id="ARBA00023015"/>
    </source>
</evidence>
<dbReference type="Proteomes" id="UP000001353">
    <property type="component" value="Plasmid pRLO149_94"/>
</dbReference>
<dbReference type="KEGG" id="rli:RLO149_p940530"/>
<dbReference type="GO" id="GO:0003700">
    <property type="term" value="F:DNA-binding transcription factor activity"/>
    <property type="evidence" value="ECO:0007669"/>
    <property type="project" value="InterPro"/>
</dbReference>
<evidence type="ECO:0000313" key="7">
    <source>
        <dbReference type="Proteomes" id="UP000001353"/>
    </source>
</evidence>
<dbReference type="Gene3D" id="3.40.190.10">
    <property type="entry name" value="Periplasmic binding protein-like II"/>
    <property type="match status" value="2"/>
</dbReference>
<keyword evidence="3" id="KW-0238">DNA-binding</keyword>
<evidence type="ECO:0000256" key="3">
    <source>
        <dbReference type="ARBA" id="ARBA00023125"/>
    </source>
</evidence>